<sequence length="95" mass="10574">LFPKRDAYGGHTNVKPVLDKVYRKTIALMSSYMNLPTKSRHGVHSRYTNHQIYAGKSRARSPPGATTRVNARDMLRRPATTDLLQSLAARGLPGL</sequence>
<evidence type="ECO:0000313" key="1">
    <source>
        <dbReference type="EMBL" id="KAK7501659.1"/>
    </source>
</evidence>
<dbReference type="AlphaFoldDB" id="A0ABD0LQ72"/>
<accession>A0ABD0LQ72</accession>
<dbReference type="Proteomes" id="UP001519460">
    <property type="component" value="Unassembled WGS sequence"/>
</dbReference>
<keyword evidence="2" id="KW-1185">Reference proteome</keyword>
<comment type="caution">
    <text evidence="1">The sequence shown here is derived from an EMBL/GenBank/DDBJ whole genome shotgun (WGS) entry which is preliminary data.</text>
</comment>
<protein>
    <submittedName>
        <fullName evidence="1">Uncharacterized protein</fullName>
    </submittedName>
</protein>
<organism evidence="1 2">
    <name type="scientific">Batillaria attramentaria</name>
    <dbReference type="NCBI Taxonomy" id="370345"/>
    <lineage>
        <taxon>Eukaryota</taxon>
        <taxon>Metazoa</taxon>
        <taxon>Spiralia</taxon>
        <taxon>Lophotrochozoa</taxon>
        <taxon>Mollusca</taxon>
        <taxon>Gastropoda</taxon>
        <taxon>Caenogastropoda</taxon>
        <taxon>Sorbeoconcha</taxon>
        <taxon>Cerithioidea</taxon>
        <taxon>Batillariidae</taxon>
        <taxon>Batillaria</taxon>
    </lineage>
</organism>
<feature type="non-terminal residue" evidence="1">
    <location>
        <position position="1"/>
    </location>
</feature>
<evidence type="ECO:0000313" key="2">
    <source>
        <dbReference type="Proteomes" id="UP001519460"/>
    </source>
</evidence>
<name>A0ABD0LQ72_9CAEN</name>
<proteinExistence type="predicted"/>
<dbReference type="EMBL" id="JACVVK020000030">
    <property type="protein sequence ID" value="KAK7501659.1"/>
    <property type="molecule type" value="Genomic_DNA"/>
</dbReference>
<reference evidence="1 2" key="1">
    <citation type="journal article" date="2023" name="Sci. Data">
        <title>Genome assembly of the Korean intertidal mud-creeper Batillaria attramentaria.</title>
        <authorList>
            <person name="Patra A.K."/>
            <person name="Ho P.T."/>
            <person name="Jun S."/>
            <person name="Lee S.J."/>
            <person name="Kim Y."/>
            <person name="Won Y.J."/>
        </authorList>
    </citation>
    <scope>NUCLEOTIDE SEQUENCE [LARGE SCALE GENOMIC DNA]</scope>
    <source>
        <strain evidence="1">Wonlab-2016</strain>
    </source>
</reference>
<gene>
    <name evidence="1" type="ORF">BaRGS_00007090</name>
</gene>